<proteinExistence type="predicted"/>
<name>G2XSP5_BOTF4</name>
<protein>
    <submittedName>
        <fullName evidence="1">Uncharacterized protein</fullName>
    </submittedName>
</protein>
<evidence type="ECO:0000313" key="2">
    <source>
        <dbReference type="Proteomes" id="UP000008177"/>
    </source>
</evidence>
<dbReference type="HOGENOM" id="CLU_2721904_0_0_1"/>
<dbReference type="Proteomes" id="UP000008177">
    <property type="component" value="Unplaced contigs"/>
</dbReference>
<gene>
    <name evidence="1" type="ORF">BofuT4_uP063650.1</name>
</gene>
<organism evidence="1 2">
    <name type="scientific">Botryotinia fuckeliana (strain T4)</name>
    <name type="common">Noble rot fungus</name>
    <name type="synonym">Botrytis cinerea</name>
    <dbReference type="NCBI Taxonomy" id="999810"/>
    <lineage>
        <taxon>Eukaryota</taxon>
        <taxon>Fungi</taxon>
        <taxon>Dikarya</taxon>
        <taxon>Ascomycota</taxon>
        <taxon>Pezizomycotina</taxon>
        <taxon>Leotiomycetes</taxon>
        <taxon>Helotiales</taxon>
        <taxon>Sclerotiniaceae</taxon>
        <taxon>Botrytis</taxon>
    </lineage>
</organism>
<evidence type="ECO:0000313" key="1">
    <source>
        <dbReference type="EMBL" id="CCD33763.1"/>
    </source>
</evidence>
<reference evidence="2" key="1">
    <citation type="journal article" date="2011" name="PLoS Genet.">
        <title>Genomic analysis of the necrotrophic fungal pathogens Sclerotinia sclerotiorum and Botrytis cinerea.</title>
        <authorList>
            <person name="Amselem J."/>
            <person name="Cuomo C.A."/>
            <person name="van Kan J.A."/>
            <person name="Viaud M."/>
            <person name="Benito E.P."/>
            <person name="Couloux A."/>
            <person name="Coutinho P.M."/>
            <person name="de Vries R.P."/>
            <person name="Dyer P.S."/>
            <person name="Fillinger S."/>
            <person name="Fournier E."/>
            <person name="Gout L."/>
            <person name="Hahn M."/>
            <person name="Kohn L."/>
            <person name="Lapalu N."/>
            <person name="Plummer K.M."/>
            <person name="Pradier J.M."/>
            <person name="Quevillon E."/>
            <person name="Sharon A."/>
            <person name="Simon A."/>
            <person name="ten Have A."/>
            <person name="Tudzynski B."/>
            <person name="Tudzynski P."/>
            <person name="Wincker P."/>
            <person name="Andrew M."/>
            <person name="Anthouard V."/>
            <person name="Beever R.E."/>
            <person name="Beffa R."/>
            <person name="Benoit I."/>
            <person name="Bouzid O."/>
            <person name="Brault B."/>
            <person name="Chen Z."/>
            <person name="Choquer M."/>
            <person name="Collemare J."/>
            <person name="Cotton P."/>
            <person name="Danchin E.G."/>
            <person name="Da Silva C."/>
            <person name="Gautier A."/>
            <person name="Giraud C."/>
            <person name="Giraud T."/>
            <person name="Gonzalez C."/>
            <person name="Grossetete S."/>
            <person name="Guldener U."/>
            <person name="Henrissat B."/>
            <person name="Howlett B.J."/>
            <person name="Kodira C."/>
            <person name="Kretschmer M."/>
            <person name="Lappartient A."/>
            <person name="Leroch M."/>
            <person name="Levis C."/>
            <person name="Mauceli E."/>
            <person name="Neuveglise C."/>
            <person name="Oeser B."/>
            <person name="Pearson M."/>
            <person name="Poulain J."/>
            <person name="Poussereau N."/>
            <person name="Quesneville H."/>
            <person name="Rascle C."/>
            <person name="Schumacher J."/>
            <person name="Segurens B."/>
            <person name="Sexton A."/>
            <person name="Silva E."/>
            <person name="Sirven C."/>
            <person name="Soanes D.M."/>
            <person name="Talbot N.J."/>
            <person name="Templeton M."/>
            <person name="Yandava C."/>
            <person name="Yarden O."/>
            <person name="Zeng Q."/>
            <person name="Rollins J.A."/>
            <person name="Lebrun M.H."/>
            <person name="Dickman M."/>
        </authorList>
    </citation>
    <scope>NUCLEOTIDE SEQUENCE [LARGE SCALE GENOMIC DNA]</scope>
    <source>
        <strain evidence="2">T4</strain>
    </source>
</reference>
<sequence length="72" mass="8176">MSKNSNIDKADEAWYCQFWDIEVQYVCCLKFANASITSGGKLKAQKHVKLFSRLPHDDLPRARSTGLKLSSE</sequence>
<accession>G2XSP5</accession>
<dbReference type="EMBL" id="FQ790262">
    <property type="protein sequence ID" value="CCD33763.1"/>
    <property type="molecule type" value="Genomic_DNA"/>
</dbReference>
<dbReference type="InParanoid" id="G2XSP5"/>
<dbReference type="AlphaFoldDB" id="G2XSP5"/>